<dbReference type="Proteomes" id="UP000027178">
    <property type="component" value="Unassembled WGS sequence"/>
</dbReference>
<accession>A0A066Z176</accession>
<evidence type="ECO:0000313" key="1">
    <source>
        <dbReference type="EMBL" id="KDN87538.1"/>
    </source>
</evidence>
<dbReference type="OrthoDB" id="669978at2"/>
<dbReference type="eggNOG" id="ENOG5032110">
    <property type="taxonomic scope" value="Bacteria"/>
</dbReference>
<dbReference type="HOGENOM" id="CLU_139647_0_0_11"/>
<sequence>MNGTSAVLRTLHHGELALQQDLLAAADRHRDEAELHHVASDLAGWSGEHARRIADAAADRGLHLPAPPEPAPLTRLRRKAAEDLAPRPAPELALLDDLCALHLDATRNSLHWEMLAQAAQALRDSALLDLATRCHPQTLRQMRWTNSMIKTLSPQLLTAD</sequence>
<dbReference type="AlphaFoldDB" id="A0A066Z176"/>
<proteinExistence type="predicted"/>
<dbReference type="PATRIC" id="fig|1348663.4.peg.677"/>
<evidence type="ECO:0000313" key="2">
    <source>
        <dbReference type="Proteomes" id="UP000027178"/>
    </source>
</evidence>
<organism evidence="1 2">
    <name type="scientific">Kitasatospora cheerisanensis KCTC 2395</name>
    <dbReference type="NCBI Taxonomy" id="1348663"/>
    <lineage>
        <taxon>Bacteria</taxon>
        <taxon>Bacillati</taxon>
        <taxon>Actinomycetota</taxon>
        <taxon>Actinomycetes</taxon>
        <taxon>Kitasatosporales</taxon>
        <taxon>Streptomycetaceae</taxon>
        <taxon>Kitasatospora</taxon>
    </lineage>
</organism>
<name>A0A066Z176_9ACTN</name>
<gene>
    <name evidence="1" type="ORF">KCH_07100</name>
</gene>
<comment type="caution">
    <text evidence="1">The sequence shown here is derived from an EMBL/GenBank/DDBJ whole genome shotgun (WGS) entry which is preliminary data.</text>
</comment>
<protein>
    <submittedName>
        <fullName evidence="1">Uncharacterized protein</fullName>
    </submittedName>
</protein>
<dbReference type="EMBL" id="JNBY01000031">
    <property type="protein sequence ID" value="KDN87538.1"/>
    <property type="molecule type" value="Genomic_DNA"/>
</dbReference>
<reference evidence="1 2" key="1">
    <citation type="submission" date="2014-05" db="EMBL/GenBank/DDBJ databases">
        <title>Draft Genome Sequence of Kitasatospora cheerisanensis KCTC 2395.</title>
        <authorList>
            <person name="Nam D.H."/>
        </authorList>
    </citation>
    <scope>NUCLEOTIDE SEQUENCE [LARGE SCALE GENOMIC DNA]</scope>
    <source>
        <strain evidence="1 2">KCTC 2395</strain>
    </source>
</reference>
<dbReference type="RefSeq" id="WP_035858772.1">
    <property type="nucleotide sequence ID" value="NZ_KK853997.1"/>
</dbReference>
<keyword evidence="2" id="KW-1185">Reference proteome</keyword>